<evidence type="ECO:0000313" key="2">
    <source>
        <dbReference type="Proteomes" id="UP001057402"/>
    </source>
</evidence>
<proteinExistence type="predicted"/>
<keyword evidence="2" id="KW-1185">Reference proteome</keyword>
<evidence type="ECO:0000313" key="1">
    <source>
        <dbReference type="EMBL" id="KAI4339675.1"/>
    </source>
</evidence>
<accession>A0ACB9NTR7</accession>
<protein>
    <submittedName>
        <fullName evidence="1">Uncharacterized protein</fullName>
    </submittedName>
</protein>
<sequence>MTPPFPFLFLLLLLPSVSSLLPPDQIAVLINASHLVNSTSWDSSSSNPDPCLWHGVLCSPSSSSVLSISLSGFSLPSSSQQLLLPLLCRIDSLRSLDLSDNRLSSIPPGFLSSCGALAGLKLINFSRNVLEGNLPDFPGFPDLESLDLSFNLLDGGVGTQLDGLANLKSLNLSANYFIGSVPVNLGKSLLLEELQLSMNNFSGVIPPEILNFRSLTVLDLGYNSLVGNIPDWLGQLQYLHTLVLSSNKLSGGIPGALSNITSLSRFSANQNHLNGTIPSGLTAHLRSLDLSYNGLSGLVPSGLLSPLNLQYVDLSVNQLEGQIPADLSPNMLRLRLGSNLLKGVIPYAQMETLQKLTYLELDNNSLTGPLLPALGNCQSLALLNLADNQLSGPLPPQLGNLSRLQVLKLQHNGISGGFPEEITGLTYLGQLNISWNQLSGPIPSSISKLRNLTTLHLQNNNLNGSIPDSIGEMGALMELQLGKNLLSGNIPTFPQSLQIVLNLSSNQFEGPIPKTLSQLVNLEVLDLSDNQFSGPVPNFLTQLSALTQIILSNNQLSGIIPNFRAGVVVDYLGNKDLRKRPSPSTPTSGKKKPVALVVLILLSSVVLAVTVALLVVAAVSRRFYRINDEQLSSQENIPLPQVVESNLLTANGIHRSSIDFTKAMEAVADPANIVLKTRFSVYYKATMPSGASYYVKKLDWSDKIYQLGRHDKFGRELEVLGRLNNSNIMTPLGYVLTIHSAYLFYDYPEKGTLAGVLHGRDQLDWASRFSIAVGVAHGLAFLHDCSSGPILLLDLSSRTILLRSLKEPQVGDIELCKVIDPSRSTGSLSTVAGSVGYIPPEYAYTMRITKAGNIYSFGVILLELITGKPSVSDGNELAKWVSTNSSEKEKWDHVLDYRVSRTSQVVRSQMVAVLQIALACVSTSPDARPKMRSVLRMLLNARCA</sequence>
<comment type="caution">
    <text evidence="1">The sequence shown here is derived from an EMBL/GenBank/DDBJ whole genome shotgun (WGS) entry which is preliminary data.</text>
</comment>
<organism evidence="1 2">
    <name type="scientific">Melastoma candidum</name>
    <dbReference type="NCBI Taxonomy" id="119954"/>
    <lineage>
        <taxon>Eukaryota</taxon>
        <taxon>Viridiplantae</taxon>
        <taxon>Streptophyta</taxon>
        <taxon>Embryophyta</taxon>
        <taxon>Tracheophyta</taxon>
        <taxon>Spermatophyta</taxon>
        <taxon>Magnoliopsida</taxon>
        <taxon>eudicotyledons</taxon>
        <taxon>Gunneridae</taxon>
        <taxon>Pentapetalae</taxon>
        <taxon>rosids</taxon>
        <taxon>malvids</taxon>
        <taxon>Myrtales</taxon>
        <taxon>Melastomataceae</taxon>
        <taxon>Melastomatoideae</taxon>
        <taxon>Melastomateae</taxon>
        <taxon>Melastoma</taxon>
    </lineage>
</organism>
<name>A0ACB9NTR7_9MYRT</name>
<dbReference type="EMBL" id="CM042886">
    <property type="protein sequence ID" value="KAI4339675.1"/>
    <property type="molecule type" value="Genomic_DNA"/>
</dbReference>
<dbReference type="Proteomes" id="UP001057402">
    <property type="component" value="Chromosome 7"/>
</dbReference>
<reference evidence="2" key="1">
    <citation type="journal article" date="2023" name="Front. Plant Sci.">
        <title>Chromosomal-level genome assembly of Melastoma candidum provides insights into trichome evolution.</title>
        <authorList>
            <person name="Zhong Y."/>
            <person name="Wu W."/>
            <person name="Sun C."/>
            <person name="Zou P."/>
            <person name="Liu Y."/>
            <person name="Dai S."/>
            <person name="Zhou R."/>
        </authorList>
    </citation>
    <scope>NUCLEOTIDE SEQUENCE [LARGE SCALE GENOMIC DNA]</scope>
</reference>
<gene>
    <name evidence="1" type="ORF">MLD38_024590</name>
</gene>